<keyword evidence="1" id="KW-0175">Coiled coil</keyword>
<evidence type="ECO:0000313" key="2">
    <source>
        <dbReference type="EMBL" id="KAD4982710.1"/>
    </source>
</evidence>
<dbReference type="Proteomes" id="UP000326396">
    <property type="component" value="Linkage Group LG18"/>
</dbReference>
<evidence type="ECO:0000313" key="3">
    <source>
        <dbReference type="Proteomes" id="UP000326396"/>
    </source>
</evidence>
<name>A0A5N6NQE9_9ASTR</name>
<protein>
    <submittedName>
        <fullName evidence="2">Uncharacterized protein</fullName>
    </submittedName>
</protein>
<gene>
    <name evidence="2" type="ORF">E3N88_19381</name>
</gene>
<reference evidence="2 3" key="1">
    <citation type="submission" date="2019-05" db="EMBL/GenBank/DDBJ databases">
        <title>Mikania micrantha, genome provides insights into the molecular mechanism of rapid growth.</title>
        <authorList>
            <person name="Liu B."/>
        </authorList>
    </citation>
    <scope>NUCLEOTIDE SEQUENCE [LARGE SCALE GENOMIC DNA]</scope>
    <source>
        <strain evidence="2">NLD-2019</strain>
        <tissue evidence="2">Leaf</tissue>
    </source>
</reference>
<organism evidence="2 3">
    <name type="scientific">Mikania micrantha</name>
    <name type="common">bitter vine</name>
    <dbReference type="NCBI Taxonomy" id="192012"/>
    <lineage>
        <taxon>Eukaryota</taxon>
        <taxon>Viridiplantae</taxon>
        <taxon>Streptophyta</taxon>
        <taxon>Embryophyta</taxon>
        <taxon>Tracheophyta</taxon>
        <taxon>Spermatophyta</taxon>
        <taxon>Magnoliopsida</taxon>
        <taxon>eudicotyledons</taxon>
        <taxon>Gunneridae</taxon>
        <taxon>Pentapetalae</taxon>
        <taxon>asterids</taxon>
        <taxon>campanulids</taxon>
        <taxon>Asterales</taxon>
        <taxon>Asteraceae</taxon>
        <taxon>Asteroideae</taxon>
        <taxon>Heliantheae alliance</taxon>
        <taxon>Eupatorieae</taxon>
        <taxon>Mikania</taxon>
    </lineage>
</organism>
<dbReference type="AlphaFoldDB" id="A0A5N6NQE9"/>
<comment type="caution">
    <text evidence="2">The sequence shown here is derived from an EMBL/GenBank/DDBJ whole genome shotgun (WGS) entry which is preliminary data.</text>
</comment>
<evidence type="ECO:0000256" key="1">
    <source>
        <dbReference type="SAM" id="Coils"/>
    </source>
</evidence>
<dbReference type="EMBL" id="SZYD01000010">
    <property type="protein sequence ID" value="KAD4982710.1"/>
    <property type="molecule type" value="Genomic_DNA"/>
</dbReference>
<accession>A0A5N6NQE9</accession>
<keyword evidence="3" id="KW-1185">Reference proteome</keyword>
<sequence length="127" mass="14848">MLERYGEDVTQHPVGDVELWERTQGGKKFGIGSSDSSFIITGTLSSSSGSTPTYAEYQRSQEKVQELQFQVEELHNRVEDVHQKMREEVQHHMREEIQQQMREEMKEEMQRQIAELMKKFGNPDNST</sequence>
<proteinExistence type="predicted"/>
<feature type="coiled-coil region" evidence="1">
    <location>
        <begin position="57"/>
        <end position="119"/>
    </location>
</feature>